<evidence type="ECO:0000313" key="2">
    <source>
        <dbReference type="EMBL" id="CAG8779638.1"/>
    </source>
</evidence>
<keyword evidence="3" id="KW-1185">Reference proteome</keyword>
<gene>
    <name evidence="2" type="ORF">DERYTH_LOCUS19489</name>
</gene>
<dbReference type="AlphaFoldDB" id="A0A9N9JFE9"/>
<comment type="caution">
    <text evidence="2">The sequence shown here is derived from an EMBL/GenBank/DDBJ whole genome shotgun (WGS) entry which is preliminary data.</text>
</comment>
<protein>
    <submittedName>
        <fullName evidence="2">8609_t:CDS:1</fullName>
    </submittedName>
</protein>
<evidence type="ECO:0000313" key="3">
    <source>
        <dbReference type="Proteomes" id="UP000789405"/>
    </source>
</evidence>
<dbReference type="EMBL" id="CAJVPY010021457">
    <property type="protein sequence ID" value="CAG8779638.1"/>
    <property type="molecule type" value="Genomic_DNA"/>
</dbReference>
<feature type="region of interest" description="Disordered" evidence="1">
    <location>
        <begin position="52"/>
        <end position="71"/>
    </location>
</feature>
<accession>A0A9N9JFE9</accession>
<feature type="non-terminal residue" evidence="2">
    <location>
        <position position="226"/>
    </location>
</feature>
<dbReference type="OrthoDB" id="2442333at2759"/>
<proteinExistence type="predicted"/>
<sequence>RIINALKLFDQATKFFSGSKYPTLSIMYSIIHELQNKFIEFSLELSNDNENSDNKDDMLLDSENDDDIPPPPPDFDQIEKQFKIAITDSLNKYWHKFQREKAKTKLRNEFENLHLNITSNDQPEQQALPSMVTEIMQNLFFEGIFGVRSQEDTPLDEVYTIYAKKVKYKDTSIIIIIKSVVTLMSTREMSMKLLPHSSIMADAGPRDRIRPSWLMGGLETAFVHHG</sequence>
<organism evidence="2 3">
    <name type="scientific">Dentiscutata erythropus</name>
    <dbReference type="NCBI Taxonomy" id="1348616"/>
    <lineage>
        <taxon>Eukaryota</taxon>
        <taxon>Fungi</taxon>
        <taxon>Fungi incertae sedis</taxon>
        <taxon>Mucoromycota</taxon>
        <taxon>Glomeromycotina</taxon>
        <taxon>Glomeromycetes</taxon>
        <taxon>Diversisporales</taxon>
        <taxon>Gigasporaceae</taxon>
        <taxon>Dentiscutata</taxon>
    </lineage>
</organism>
<name>A0A9N9JFE9_9GLOM</name>
<evidence type="ECO:0000256" key="1">
    <source>
        <dbReference type="SAM" id="MobiDB-lite"/>
    </source>
</evidence>
<reference evidence="2" key="1">
    <citation type="submission" date="2021-06" db="EMBL/GenBank/DDBJ databases">
        <authorList>
            <person name="Kallberg Y."/>
            <person name="Tangrot J."/>
            <person name="Rosling A."/>
        </authorList>
    </citation>
    <scope>NUCLEOTIDE SEQUENCE</scope>
    <source>
        <strain evidence="2">MA453B</strain>
    </source>
</reference>
<dbReference type="Proteomes" id="UP000789405">
    <property type="component" value="Unassembled WGS sequence"/>
</dbReference>
<feature type="compositionally biased region" description="Acidic residues" evidence="1">
    <location>
        <begin position="59"/>
        <end position="68"/>
    </location>
</feature>